<keyword evidence="3" id="KW-1185">Reference proteome</keyword>
<feature type="region of interest" description="Disordered" evidence="1">
    <location>
        <begin position="119"/>
        <end position="140"/>
    </location>
</feature>
<proteinExistence type="predicted"/>
<evidence type="ECO:0000256" key="1">
    <source>
        <dbReference type="SAM" id="MobiDB-lite"/>
    </source>
</evidence>
<comment type="caution">
    <text evidence="2">The sequence shown here is derived from an EMBL/GenBank/DDBJ whole genome shotgun (WGS) entry which is preliminary data.</text>
</comment>
<dbReference type="EMBL" id="CAJNOC010009004">
    <property type="protein sequence ID" value="CAF1123565.1"/>
    <property type="molecule type" value="Genomic_DNA"/>
</dbReference>
<organism evidence="2 3">
    <name type="scientific">Brachionus calyciflorus</name>
    <dbReference type="NCBI Taxonomy" id="104777"/>
    <lineage>
        <taxon>Eukaryota</taxon>
        <taxon>Metazoa</taxon>
        <taxon>Spiralia</taxon>
        <taxon>Gnathifera</taxon>
        <taxon>Rotifera</taxon>
        <taxon>Eurotatoria</taxon>
        <taxon>Monogononta</taxon>
        <taxon>Pseudotrocha</taxon>
        <taxon>Ploima</taxon>
        <taxon>Brachionidae</taxon>
        <taxon>Brachionus</taxon>
    </lineage>
</organism>
<dbReference type="AlphaFoldDB" id="A0A814QW45"/>
<dbReference type="Proteomes" id="UP000663879">
    <property type="component" value="Unassembled WGS sequence"/>
</dbReference>
<gene>
    <name evidence="2" type="ORF">OXX778_LOCUS22150</name>
</gene>
<feature type="compositionally biased region" description="Basic and acidic residues" evidence="1">
    <location>
        <begin position="119"/>
        <end position="131"/>
    </location>
</feature>
<accession>A0A814QW45</accession>
<reference evidence="2" key="1">
    <citation type="submission" date="2021-02" db="EMBL/GenBank/DDBJ databases">
        <authorList>
            <person name="Nowell W R."/>
        </authorList>
    </citation>
    <scope>NUCLEOTIDE SEQUENCE</scope>
    <source>
        <strain evidence="2">Ploen Becks lab</strain>
    </source>
</reference>
<dbReference type="OrthoDB" id="10217133at2759"/>
<evidence type="ECO:0000313" key="3">
    <source>
        <dbReference type="Proteomes" id="UP000663879"/>
    </source>
</evidence>
<protein>
    <submittedName>
        <fullName evidence="2">Uncharacterized protein</fullName>
    </submittedName>
</protein>
<evidence type="ECO:0000313" key="2">
    <source>
        <dbReference type="EMBL" id="CAF1123565.1"/>
    </source>
</evidence>
<sequence>MTDNLKIRNKVDLKGEEKREYFSKHYYESDNEDLNVRFKTELNEEKIITYQSYSMNTMEVKKNQIESFETYDEINGEIDRLLSKLKDLYKKKKEQGYDVSYDFDLIKYQVKVLQNQKDKIEKKEHDRDRKNLAKSKSLKINNESEKNKSTDLCVLMNRKEDKSFIVDNCSFYKGIFFKFIKILPLLVTLYTVKNMCKI</sequence>
<name>A0A814QW45_9BILA</name>